<dbReference type="Proteomes" id="UP000243589">
    <property type="component" value="Unassembled WGS sequence"/>
</dbReference>
<dbReference type="AlphaFoldDB" id="A0A150HA08"/>
<protein>
    <recommendedName>
        <fullName evidence="4">TadE-like protein</fullName>
    </recommendedName>
</protein>
<keyword evidence="3" id="KW-1185">Reference proteome</keyword>
<sequence length="141" mass="14913">MRKADSGRAPIEFIFASVVLIIPLVYGALAFSQVQSAAYAAQASAVDAARAAARYPQSAEERAHQSAQLHFADFGLESAEYTIRFDCAGDCQKDGTRVTATVESTVPLPGIPRWLTSGGKAGITVQSEHADIVAAFGEVRP</sequence>
<comment type="caution">
    <text evidence="2">The sequence shown here is derived from an EMBL/GenBank/DDBJ whole genome shotgun (WGS) entry which is preliminary data.</text>
</comment>
<evidence type="ECO:0000256" key="1">
    <source>
        <dbReference type="SAM" id="Phobius"/>
    </source>
</evidence>
<organism evidence="2 3">
    <name type="scientific">Brevibacterium ravenspurgense</name>
    <dbReference type="NCBI Taxonomy" id="479117"/>
    <lineage>
        <taxon>Bacteria</taxon>
        <taxon>Bacillati</taxon>
        <taxon>Actinomycetota</taxon>
        <taxon>Actinomycetes</taxon>
        <taxon>Micrococcales</taxon>
        <taxon>Brevibacteriaceae</taxon>
        <taxon>Brevibacterium</taxon>
    </lineage>
</organism>
<dbReference type="PATRIC" id="fig|479117.4.peg.684"/>
<accession>A0A150HA08</accession>
<keyword evidence="1" id="KW-0472">Membrane</keyword>
<dbReference type="EMBL" id="LQQC01000008">
    <property type="protein sequence ID" value="KXZ58814.1"/>
    <property type="molecule type" value="Genomic_DNA"/>
</dbReference>
<evidence type="ECO:0008006" key="4">
    <source>
        <dbReference type="Google" id="ProtNLM"/>
    </source>
</evidence>
<evidence type="ECO:0000313" key="3">
    <source>
        <dbReference type="Proteomes" id="UP000243589"/>
    </source>
</evidence>
<gene>
    <name evidence="2" type="ORF">Bravens_00686</name>
</gene>
<reference evidence="2 3" key="1">
    <citation type="submission" date="2016-01" db="EMBL/GenBank/DDBJ databases">
        <title>Use of Whole Genome Sequencing to ascertain that Brevibacterium massiliense (Roux, Raoult 2009) is a later heterotypic synonym of Brevibacterium ravenspurgense (Mages 2008).</title>
        <authorList>
            <person name="Bernier A.-M."/>
            <person name="Burdz T."/>
            <person name="Huynh C."/>
            <person name="Pachecho A.L."/>
            <person name="Wiebe D."/>
            <person name="Bonner C."/>
            <person name="Bernard K."/>
        </authorList>
    </citation>
    <scope>NUCLEOTIDE SEQUENCE [LARGE SCALE GENOMIC DNA]</scope>
    <source>
        <strain evidence="2 3">CCUG56047</strain>
    </source>
</reference>
<evidence type="ECO:0000313" key="2">
    <source>
        <dbReference type="EMBL" id="KXZ58814.1"/>
    </source>
</evidence>
<keyword evidence="1" id="KW-0812">Transmembrane</keyword>
<dbReference type="RefSeq" id="WP_062020299.1">
    <property type="nucleotide sequence ID" value="NZ_JAKRCZ010000010.1"/>
</dbReference>
<feature type="transmembrane region" description="Helical" evidence="1">
    <location>
        <begin position="12"/>
        <end position="31"/>
    </location>
</feature>
<proteinExistence type="predicted"/>
<keyword evidence="1" id="KW-1133">Transmembrane helix</keyword>
<name>A0A150HA08_9MICO</name>